<dbReference type="Proteomes" id="UP000499080">
    <property type="component" value="Unassembled WGS sequence"/>
</dbReference>
<comment type="caution">
    <text evidence="2">The sequence shown here is derived from an EMBL/GenBank/DDBJ whole genome shotgun (WGS) entry which is preliminary data.</text>
</comment>
<evidence type="ECO:0000256" key="1">
    <source>
        <dbReference type="SAM" id="MobiDB-lite"/>
    </source>
</evidence>
<organism evidence="2 4">
    <name type="scientific">Araneus ventricosus</name>
    <name type="common">Orbweaver spider</name>
    <name type="synonym">Epeira ventricosa</name>
    <dbReference type="NCBI Taxonomy" id="182803"/>
    <lineage>
        <taxon>Eukaryota</taxon>
        <taxon>Metazoa</taxon>
        <taxon>Ecdysozoa</taxon>
        <taxon>Arthropoda</taxon>
        <taxon>Chelicerata</taxon>
        <taxon>Arachnida</taxon>
        <taxon>Araneae</taxon>
        <taxon>Araneomorphae</taxon>
        <taxon>Entelegynae</taxon>
        <taxon>Araneoidea</taxon>
        <taxon>Araneidae</taxon>
        <taxon>Araneus</taxon>
    </lineage>
</organism>
<dbReference type="EMBL" id="BGPR01038302">
    <property type="protein sequence ID" value="GBO14128.1"/>
    <property type="molecule type" value="Genomic_DNA"/>
</dbReference>
<name>A0A4Y2UM58_ARAVE</name>
<feature type="region of interest" description="Disordered" evidence="1">
    <location>
        <begin position="38"/>
        <end position="95"/>
    </location>
</feature>
<evidence type="ECO:0000313" key="4">
    <source>
        <dbReference type="Proteomes" id="UP000499080"/>
    </source>
</evidence>
<proteinExistence type="predicted"/>
<protein>
    <submittedName>
        <fullName evidence="2">Uncharacterized protein</fullName>
    </submittedName>
</protein>
<evidence type="ECO:0000313" key="2">
    <source>
        <dbReference type="EMBL" id="GBO14125.1"/>
    </source>
</evidence>
<dbReference type="EMBL" id="BGPR01038299">
    <property type="protein sequence ID" value="GBO14125.1"/>
    <property type="molecule type" value="Genomic_DNA"/>
</dbReference>
<accession>A0A4Y2UM58</accession>
<sequence length="95" mass="11077">MGMAMQEDDTITQHGRAFRRMASRWPSDYFLFPKLKEHSSGQRCEASCDPSLRNDLVHQQPHPQHPLFHPDIGRQRPGRERNQQPSGGLNGRRRF</sequence>
<dbReference type="AlphaFoldDB" id="A0A4Y2UM58"/>
<keyword evidence="4" id="KW-1185">Reference proteome</keyword>
<reference evidence="2 4" key="1">
    <citation type="journal article" date="2019" name="Sci. Rep.">
        <title>Orb-weaving spider Araneus ventricosus genome elucidates the spidroin gene catalogue.</title>
        <authorList>
            <person name="Kono N."/>
            <person name="Nakamura H."/>
            <person name="Ohtoshi R."/>
            <person name="Moran D.A.P."/>
            <person name="Shinohara A."/>
            <person name="Yoshida Y."/>
            <person name="Fujiwara M."/>
            <person name="Mori M."/>
            <person name="Tomita M."/>
            <person name="Arakawa K."/>
        </authorList>
    </citation>
    <scope>NUCLEOTIDE SEQUENCE [LARGE SCALE GENOMIC DNA]</scope>
</reference>
<gene>
    <name evidence="3" type="ORF">AVEN_183373_1</name>
    <name evidence="2" type="ORF">AVEN_35052_1</name>
</gene>
<feature type="compositionally biased region" description="Basic and acidic residues" evidence="1">
    <location>
        <begin position="71"/>
        <end position="82"/>
    </location>
</feature>
<evidence type="ECO:0000313" key="3">
    <source>
        <dbReference type="EMBL" id="GBO14128.1"/>
    </source>
</evidence>